<dbReference type="InterPro" id="IPR002723">
    <property type="entry name" value="BpsA_C"/>
</dbReference>
<dbReference type="GO" id="GO:0006596">
    <property type="term" value="P:polyamine biosynthetic process"/>
    <property type="evidence" value="ECO:0007669"/>
    <property type="project" value="TreeGrafter"/>
</dbReference>
<evidence type="ECO:0000313" key="2">
    <source>
        <dbReference type="EMBL" id="SVA92595.1"/>
    </source>
</evidence>
<dbReference type="EMBL" id="UINC01022611">
    <property type="protein sequence ID" value="SVA92595.1"/>
    <property type="molecule type" value="Genomic_DNA"/>
</dbReference>
<dbReference type="InterPro" id="IPR029063">
    <property type="entry name" value="SAM-dependent_MTases_sf"/>
</dbReference>
<dbReference type="AlphaFoldDB" id="A0A381ZTH6"/>
<reference evidence="2" key="1">
    <citation type="submission" date="2018-05" db="EMBL/GenBank/DDBJ databases">
        <authorList>
            <person name="Lanie J.A."/>
            <person name="Ng W.-L."/>
            <person name="Kazmierczak K.M."/>
            <person name="Andrzejewski T.M."/>
            <person name="Davidsen T.M."/>
            <person name="Wayne K.J."/>
            <person name="Tettelin H."/>
            <person name="Glass J.I."/>
            <person name="Rusch D."/>
            <person name="Podicherti R."/>
            <person name="Tsui H.-C.T."/>
            <person name="Winkler M.E."/>
        </authorList>
    </citation>
    <scope>NUCLEOTIDE SEQUENCE</scope>
</reference>
<gene>
    <name evidence="2" type="ORF">METZ01_LOCUS145449</name>
</gene>
<sequence>MDKSEAEDILIQVSVDSRLQEGYQGVRLIMREIFRGGMVPIHDISRATGIPVPAVSATRRELEKRKLLSRKGGAILTDTGIKLLRSIGIYDTKIPDFNCQYEVSDTVTKLVSQFDELTKERPSPDYSLDQSHATSLTCFKRVMYCHQNDSIEGRDIAILGDDDLTSVAMILFSTRFGLKINSLTVFDIDERILNFIESMSLKLNFEIHLNKIDFIGEIPPRYKNSQDVFITDPPYTVEGLTRFISVGAEMLKERTNGLGFVSYSNLIPVENARLFKNIASMGLSPQELIPAFNEYVGAQKHAGISKMGKFFSSGYLKTSDPTPRNLIYTNFKETSI</sequence>
<dbReference type="PANTHER" id="PTHR23290">
    <property type="entry name" value="RRNA N6-ADENOSINE-METHYLTRANSFERASE METTL5"/>
    <property type="match status" value="1"/>
</dbReference>
<dbReference type="Pfam" id="PF01861">
    <property type="entry name" value="BpsA_C"/>
    <property type="match status" value="1"/>
</dbReference>
<name>A0A381ZTH6_9ZZZZ</name>
<feature type="domain" description="N(4)-bis(aminopropyl)spermidine synthase C-terminal" evidence="1">
    <location>
        <begin position="110"/>
        <end position="302"/>
    </location>
</feature>
<protein>
    <recommendedName>
        <fullName evidence="1">N(4)-bis(aminopropyl)spermidine synthase C-terminal domain-containing protein</fullName>
    </recommendedName>
</protein>
<accession>A0A381ZTH6</accession>
<dbReference type="PANTHER" id="PTHR23290:SF0">
    <property type="entry name" value="RRNA N6-ADENOSINE-METHYLTRANSFERASE METTL5"/>
    <property type="match status" value="1"/>
</dbReference>
<dbReference type="GO" id="GO:0016740">
    <property type="term" value="F:transferase activity"/>
    <property type="evidence" value="ECO:0007669"/>
    <property type="project" value="TreeGrafter"/>
</dbReference>
<dbReference type="InterPro" id="IPR051720">
    <property type="entry name" value="rRNA_MeTrfase/Polyamine_Synth"/>
</dbReference>
<organism evidence="2">
    <name type="scientific">marine metagenome</name>
    <dbReference type="NCBI Taxonomy" id="408172"/>
    <lineage>
        <taxon>unclassified sequences</taxon>
        <taxon>metagenomes</taxon>
        <taxon>ecological metagenomes</taxon>
    </lineage>
</organism>
<dbReference type="Gene3D" id="3.40.50.150">
    <property type="entry name" value="Vaccinia Virus protein VP39"/>
    <property type="match status" value="1"/>
</dbReference>
<proteinExistence type="predicted"/>
<evidence type="ECO:0000259" key="1">
    <source>
        <dbReference type="Pfam" id="PF01861"/>
    </source>
</evidence>